<proteinExistence type="predicted"/>
<dbReference type="EMBL" id="BAABME010008273">
    <property type="protein sequence ID" value="GAA0172758.1"/>
    <property type="molecule type" value="Genomic_DNA"/>
</dbReference>
<name>A0AAV3RCV7_LITER</name>
<evidence type="ECO:0000313" key="1">
    <source>
        <dbReference type="EMBL" id="GAA0172758.1"/>
    </source>
</evidence>
<gene>
    <name evidence="1" type="ORF">LIER_26517</name>
</gene>
<dbReference type="AlphaFoldDB" id="A0AAV3RCV7"/>
<accession>A0AAV3RCV7</accession>
<comment type="caution">
    <text evidence="1">The sequence shown here is derived from an EMBL/GenBank/DDBJ whole genome shotgun (WGS) entry which is preliminary data.</text>
</comment>
<dbReference type="Proteomes" id="UP001454036">
    <property type="component" value="Unassembled WGS sequence"/>
</dbReference>
<evidence type="ECO:0000313" key="2">
    <source>
        <dbReference type="Proteomes" id="UP001454036"/>
    </source>
</evidence>
<evidence type="ECO:0008006" key="3">
    <source>
        <dbReference type="Google" id="ProtNLM"/>
    </source>
</evidence>
<sequence length="130" mass="15143">MGKIRNVRVALIEWRKTHNLNLRVQIENIQARIKVAHESDEFDREVVLNLEKELDVAWGDEERKGGGEDEMVLLNQAGKEVLIKAMTFAIPNYVMNCFLLPHSIIANLNNVMAKFFWATSDKEREIYWKS</sequence>
<organism evidence="1 2">
    <name type="scientific">Lithospermum erythrorhizon</name>
    <name type="common">Purple gromwell</name>
    <name type="synonym">Lithospermum officinale var. erythrorhizon</name>
    <dbReference type="NCBI Taxonomy" id="34254"/>
    <lineage>
        <taxon>Eukaryota</taxon>
        <taxon>Viridiplantae</taxon>
        <taxon>Streptophyta</taxon>
        <taxon>Embryophyta</taxon>
        <taxon>Tracheophyta</taxon>
        <taxon>Spermatophyta</taxon>
        <taxon>Magnoliopsida</taxon>
        <taxon>eudicotyledons</taxon>
        <taxon>Gunneridae</taxon>
        <taxon>Pentapetalae</taxon>
        <taxon>asterids</taxon>
        <taxon>lamiids</taxon>
        <taxon>Boraginales</taxon>
        <taxon>Boraginaceae</taxon>
        <taxon>Boraginoideae</taxon>
        <taxon>Lithospermeae</taxon>
        <taxon>Lithospermum</taxon>
    </lineage>
</organism>
<keyword evidence="2" id="KW-1185">Reference proteome</keyword>
<reference evidence="1 2" key="1">
    <citation type="submission" date="2024-01" db="EMBL/GenBank/DDBJ databases">
        <title>The complete chloroplast genome sequence of Lithospermum erythrorhizon: insights into the phylogenetic relationship among Boraginaceae species and the maternal lineages of purple gromwells.</title>
        <authorList>
            <person name="Okada T."/>
            <person name="Watanabe K."/>
        </authorList>
    </citation>
    <scope>NUCLEOTIDE SEQUENCE [LARGE SCALE GENOMIC DNA]</scope>
</reference>
<protein>
    <recommendedName>
        <fullName evidence="3">Reverse transcriptase</fullName>
    </recommendedName>
</protein>